<evidence type="ECO:0000313" key="7">
    <source>
        <dbReference type="EMBL" id="OKL61056.1"/>
    </source>
</evidence>
<dbReference type="OrthoDB" id="39175at2759"/>
<gene>
    <name evidence="7" type="ORF">UA08_03137</name>
</gene>
<name>A0A225B1E5_TALAT</name>
<evidence type="ECO:0000256" key="2">
    <source>
        <dbReference type="ARBA" id="ARBA00023125"/>
    </source>
</evidence>
<keyword evidence="4" id="KW-0539">Nucleus</keyword>
<keyword evidence="8" id="KW-1185">Reference proteome</keyword>
<feature type="domain" description="Zn(2)-C6 fungal-type" evidence="6">
    <location>
        <begin position="24"/>
        <end position="52"/>
    </location>
</feature>
<dbReference type="Gene3D" id="4.10.240.10">
    <property type="entry name" value="Zn(2)-C6 fungal-type DNA-binding domain"/>
    <property type="match status" value="1"/>
</dbReference>
<dbReference type="PANTHER" id="PTHR37534:SF7">
    <property type="entry name" value="TRANSCRIPTIONAL ACTIVATOR PROTEIN UGA3"/>
    <property type="match status" value="1"/>
</dbReference>
<protein>
    <recommendedName>
        <fullName evidence="6">Zn(2)-C6 fungal-type domain-containing protein</fullName>
    </recommendedName>
</protein>
<dbReference type="GO" id="GO:0000981">
    <property type="term" value="F:DNA-binding transcription factor activity, RNA polymerase II-specific"/>
    <property type="evidence" value="ECO:0007669"/>
    <property type="project" value="InterPro"/>
</dbReference>
<accession>A0A225B1E5</accession>
<dbReference type="GO" id="GO:0045944">
    <property type="term" value="P:positive regulation of transcription by RNA polymerase II"/>
    <property type="evidence" value="ECO:0007669"/>
    <property type="project" value="TreeGrafter"/>
</dbReference>
<evidence type="ECO:0000256" key="5">
    <source>
        <dbReference type="SAM" id="MobiDB-lite"/>
    </source>
</evidence>
<dbReference type="InterPro" id="IPR036864">
    <property type="entry name" value="Zn2-C6_fun-type_DNA-bd_sf"/>
</dbReference>
<dbReference type="GO" id="GO:0000976">
    <property type="term" value="F:transcription cis-regulatory region binding"/>
    <property type="evidence" value="ECO:0007669"/>
    <property type="project" value="TreeGrafter"/>
</dbReference>
<evidence type="ECO:0000259" key="6">
    <source>
        <dbReference type="PROSITE" id="PS50048"/>
    </source>
</evidence>
<sequence>MSPPRSQSPPRKRMKPGITRVRTGCYTCRRRKVKCDEEKPACRACNHLGLRCEGYALRYKFCDPQTLNAAALVPERSSAPQQSAALKRSDQFAYSTTLRSGSRLDDNGFGEFPSIAIDTLLSSKSSFGDASETGTQIQSNNASINRQYSPFNNAFLSTVGNWASTDYCDPNLPVRRLTLSAPQIGFSSPEDTTSSSDSGDTSYASTTPESILPAFKNTIHLASPLTRIRNSASLTEFYFTQWHNGVAPLLPPVFRDITTEIPDFPPLRNAILAISAAYVAHLESLIVRTAHRRNRKSYYIPQKDHQYQSLQYYNKVITGIGQCVEMPPQMKSLDVLATLLLSYYFELDSGSFTGGIGHMTVIDKFLASHDEEIRSYRAGQKLLSTWMNLRSQFVNRYLGSHISSMPSHSIDTFPLNRTIDKGESHNDSITIMMCDCKLLSRRIILDLCVARGETRSGSDSSALDKILTQISIPKPRRESVSQLAAIDDGYWKSLAEQRERLDEWHSTLDLSELPIESYVSQRQGVTGQSSTEMDKIDILPLKFHTFEAAMNYTYYAHAQLMCSQDVIPRLKGTKFVVPALTRKDSPWAELILRITAGIQISDCIYKNIFTAGILSTLAACIVLCPRADVATWIQDWIRRVEDFGIPLESGLPFGIIKRIISFILDERKSGRDVLFILPLDTEDADKSDLYQSDFKMQVAVCGKDMHTGKMYNETVEMPEV</sequence>
<dbReference type="SMART" id="SM00066">
    <property type="entry name" value="GAL4"/>
    <property type="match status" value="1"/>
</dbReference>
<dbReference type="Proteomes" id="UP000214365">
    <property type="component" value="Unassembled WGS sequence"/>
</dbReference>
<keyword evidence="2" id="KW-0238">DNA-binding</keyword>
<dbReference type="CDD" id="cd00067">
    <property type="entry name" value="GAL4"/>
    <property type="match status" value="1"/>
</dbReference>
<dbReference type="RefSeq" id="XP_020121177.1">
    <property type="nucleotide sequence ID" value="XM_020266054.1"/>
</dbReference>
<feature type="region of interest" description="Disordered" evidence="5">
    <location>
        <begin position="183"/>
        <end position="207"/>
    </location>
</feature>
<dbReference type="PROSITE" id="PS50048">
    <property type="entry name" value="ZN2_CY6_FUNGAL_2"/>
    <property type="match status" value="1"/>
</dbReference>
<dbReference type="GeneID" id="31002892"/>
<comment type="caution">
    <text evidence="7">The sequence shown here is derived from an EMBL/GenBank/DDBJ whole genome shotgun (WGS) entry which is preliminary data.</text>
</comment>
<dbReference type="PROSITE" id="PS00463">
    <property type="entry name" value="ZN2_CY6_FUNGAL_1"/>
    <property type="match status" value="1"/>
</dbReference>
<evidence type="ECO:0000256" key="1">
    <source>
        <dbReference type="ARBA" id="ARBA00023015"/>
    </source>
</evidence>
<proteinExistence type="predicted"/>
<dbReference type="GO" id="GO:0008270">
    <property type="term" value="F:zinc ion binding"/>
    <property type="evidence" value="ECO:0007669"/>
    <property type="project" value="InterPro"/>
</dbReference>
<keyword evidence="1" id="KW-0805">Transcription regulation</keyword>
<feature type="compositionally biased region" description="Low complexity" evidence="5">
    <location>
        <begin position="187"/>
        <end position="207"/>
    </location>
</feature>
<dbReference type="SUPFAM" id="SSF57701">
    <property type="entry name" value="Zn2/Cys6 DNA-binding domain"/>
    <property type="match status" value="1"/>
</dbReference>
<dbReference type="Pfam" id="PF00172">
    <property type="entry name" value="Zn_clus"/>
    <property type="match status" value="1"/>
</dbReference>
<dbReference type="EMBL" id="LFMY01000004">
    <property type="protein sequence ID" value="OKL61056.1"/>
    <property type="molecule type" value="Genomic_DNA"/>
</dbReference>
<evidence type="ECO:0000256" key="4">
    <source>
        <dbReference type="ARBA" id="ARBA00023242"/>
    </source>
</evidence>
<dbReference type="GO" id="GO:0005634">
    <property type="term" value="C:nucleus"/>
    <property type="evidence" value="ECO:0007669"/>
    <property type="project" value="TreeGrafter"/>
</dbReference>
<evidence type="ECO:0000256" key="3">
    <source>
        <dbReference type="ARBA" id="ARBA00023163"/>
    </source>
</evidence>
<evidence type="ECO:0000313" key="8">
    <source>
        <dbReference type="Proteomes" id="UP000214365"/>
    </source>
</evidence>
<dbReference type="PANTHER" id="PTHR37534">
    <property type="entry name" value="TRANSCRIPTIONAL ACTIVATOR PROTEIN UGA3"/>
    <property type="match status" value="1"/>
</dbReference>
<dbReference type="InterPro" id="IPR001138">
    <property type="entry name" value="Zn2Cys6_DnaBD"/>
</dbReference>
<dbReference type="STRING" id="1441469.A0A225B1E5"/>
<keyword evidence="3" id="KW-0804">Transcription</keyword>
<dbReference type="AlphaFoldDB" id="A0A225B1E5"/>
<reference evidence="7 8" key="1">
    <citation type="submission" date="2015-06" db="EMBL/GenBank/DDBJ databases">
        <title>Talaromyces atroroseus IBT 11181 draft genome.</title>
        <authorList>
            <person name="Rasmussen K.B."/>
            <person name="Rasmussen S."/>
            <person name="Petersen B."/>
            <person name="Sicheritz-Ponten T."/>
            <person name="Mortensen U.H."/>
            <person name="Thrane U."/>
        </authorList>
    </citation>
    <scope>NUCLEOTIDE SEQUENCE [LARGE SCALE GENOMIC DNA]</scope>
    <source>
        <strain evidence="7 8">IBT 11181</strain>
    </source>
</reference>
<organism evidence="7 8">
    <name type="scientific">Talaromyces atroroseus</name>
    <dbReference type="NCBI Taxonomy" id="1441469"/>
    <lineage>
        <taxon>Eukaryota</taxon>
        <taxon>Fungi</taxon>
        <taxon>Dikarya</taxon>
        <taxon>Ascomycota</taxon>
        <taxon>Pezizomycotina</taxon>
        <taxon>Eurotiomycetes</taxon>
        <taxon>Eurotiomycetidae</taxon>
        <taxon>Eurotiales</taxon>
        <taxon>Trichocomaceae</taxon>
        <taxon>Talaromyces</taxon>
        <taxon>Talaromyces sect. Trachyspermi</taxon>
    </lineage>
</organism>